<proteinExistence type="predicted"/>
<evidence type="ECO:0000259" key="1">
    <source>
        <dbReference type="PROSITE" id="PS50943"/>
    </source>
</evidence>
<dbReference type="InterPro" id="IPR001387">
    <property type="entry name" value="Cro/C1-type_HTH"/>
</dbReference>
<dbReference type="InterPro" id="IPR010982">
    <property type="entry name" value="Lambda_DNA-bd_dom_sf"/>
</dbReference>
<dbReference type="RefSeq" id="WP_285972564.1">
    <property type="nucleotide sequence ID" value="NZ_CP127294.1"/>
</dbReference>
<accession>A0A9Y2MYU8</accession>
<protein>
    <submittedName>
        <fullName evidence="2">Helix-turn-helix transcriptional regulator</fullName>
    </submittedName>
</protein>
<dbReference type="SMART" id="SM00530">
    <property type="entry name" value="HTH_XRE"/>
    <property type="match status" value="1"/>
</dbReference>
<dbReference type="SUPFAM" id="SSF47413">
    <property type="entry name" value="lambda repressor-like DNA-binding domains"/>
    <property type="match status" value="1"/>
</dbReference>
<sequence>MNAIGEFLRARRALVSPADVGLPDDGPRRVPGLRREELAAVAGVSVDYYVRLEQGRDRHPSPQVLDALARALRLGDDGAAHLHRLASPPRVTGGELPTGVRELVEHNGAPALAWGRRMDVLAASPLALALAPMYRPGTNLARAFSSTPRCVRCTLVGRRWPST</sequence>
<dbReference type="PANTHER" id="PTHR35010:SF2">
    <property type="entry name" value="BLL4672 PROTEIN"/>
    <property type="match status" value="1"/>
</dbReference>
<dbReference type="PANTHER" id="PTHR35010">
    <property type="entry name" value="BLL4672 PROTEIN-RELATED"/>
    <property type="match status" value="1"/>
</dbReference>
<dbReference type="Proteomes" id="UP001236014">
    <property type="component" value="Chromosome"/>
</dbReference>
<dbReference type="KEGG" id="acab:QRX50_15070"/>
<dbReference type="CDD" id="cd00093">
    <property type="entry name" value="HTH_XRE"/>
    <property type="match status" value="1"/>
</dbReference>
<dbReference type="Gene3D" id="1.10.260.40">
    <property type="entry name" value="lambda repressor-like DNA-binding domains"/>
    <property type="match status" value="1"/>
</dbReference>
<dbReference type="GO" id="GO:0003677">
    <property type="term" value="F:DNA binding"/>
    <property type="evidence" value="ECO:0007669"/>
    <property type="project" value="InterPro"/>
</dbReference>
<feature type="domain" description="HTH cro/C1-type" evidence="1">
    <location>
        <begin position="32"/>
        <end position="72"/>
    </location>
</feature>
<reference evidence="2 3" key="1">
    <citation type="submission" date="2023-06" db="EMBL/GenBank/DDBJ databases">
        <authorList>
            <person name="Oyuntsetseg B."/>
            <person name="Kim S.B."/>
        </authorList>
    </citation>
    <scope>NUCLEOTIDE SEQUENCE [LARGE SCALE GENOMIC DNA]</scope>
    <source>
        <strain evidence="2 3">2-15</strain>
    </source>
</reference>
<organism evidence="2 3">
    <name type="scientific">Amycolatopsis carbonis</name>
    <dbReference type="NCBI Taxonomy" id="715471"/>
    <lineage>
        <taxon>Bacteria</taxon>
        <taxon>Bacillati</taxon>
        <taxon>Actinomycetota</taxon>
        <taxon>Actinomycetes</taxon>
        <taxon>Pseudonocardiales</taxon>
        <taxon>Pseudonocardiaceae</taxon>
        <taxon>Amycolatopsis</taxon>
    </lineage>
</organism>
<dbReference type="PROSITE" id="PS50943">
    <property type="entry name" value="HTH_CROC1"/>
    <property type="match status" value="1"/>
</dbReference>
<dbReference type="EMBL" id="CP127294">
    <property type="protein sequence ID" value="WIX81983.1"/>
    <property type="molecule type" value="Genomic_DNA"/>
</dbReference>
<evidence type="ECO:0000313" key="3">
    <source>
        <dbReference type="Proteomes" id="UP001236014"/>
    </source>
</evidence>
<dbReference type="AlphaFoldDB" id="A0A9Y2MYU8"/>
<dbReference type="Pfam" id="PF13560">
    <property type="entry name" value="HTH_31"/>
    <property type="match status" value="1"/>
</dbReference>
<evidence type="ECO:0000313" key="2">
    <source>
        <dbReference type="EMBL" id="WIX81983.1"/>
    </source>
</evidence>
<keyword evidence="3" id="KW-1185">Reference proteome</keyword>
<name>A0A9Y2MYU8_9PSEU</name>
<gene>
    <name evidence="2" type="ORF">QRX50_15070</name>
</gene>